<feature type="domain" description="FecR protein" evidence="2">
    <location>
        <begin position="59"/>
        <end position="162"/>
    </location>
</feature>
<dbReference type="InterPro" id="IPR006860">
    <property type="entry name" value="FecR"/>
</dbReference>
<dbReference type="RefSeq" id="WP_189610898.1">
    <property type="nucleotide sequence ID" value="NZ_BMXR01000008.1"/>
</dbReference>
<keyword evidence="4" id="KW-1185">Reference proteome</keyword>
<dbReference type="AlphaFoldDB" id="A0A918KH81"/>
<reference evidence="3" key="2">
    <citation type="submission" date="2020-09" db="EMBL/GenBank/DDBJ databases">
        <authorList>
            <person name="Sun Q."/>
            <person name="Kim S."/>
        </authorList>
    </citation>
    <scope>NUCLEOTIDE SEQUENCE</scope>
    <source>
        <strain evidence="3">KCTC 22169</strain>
    </source>
</reference>
<reference evidence="3" key="1">
    <citation type="journal article" date="2014" name="Int. J. Syst. Evol. Microbiol.">
        <title>Complete genome sequence of Corynebacterium casei LMG S-19264T (=DSM 44701T), isolated from a smear-ripened cheese.</title>
        <authorList>
            <consortium name="US DOE Joint Genome Institute (JGI-PGF)"/>
            <person name="Walter F."/>
            <person name="Albersmeier A."/>
            <person name="Kalinowski J."/>
            <person name="Ruckert C."/>
        </authorList>
    </citation>
    <scope>NUCLEOTIDE SEQUENCE</scope>
    <source>
        <strain evidence="3">KCTC 22169</strain>
    </source>
</reference>
<dbReference type="Proteomes" id="UP000626148">
    <property type="component" value="Unassembled WGS sequence"/>
</dbReference>
<evidence type="ECO:0000256" key="1">
    <source>
        <dbReference type="SAM" id="MobiDB-lite"/>
    </source>
</evidence>
<dbReference type="PANTHER" id="PTHR38731">
    <property type="entry name" value="LIPL45-RELATED LIPOPROTEIN-RELATED"/>
    <property type="match status" value="1"/>
</dbReference>
<evidence type="ECO:0000313" key="3">
    <source>
        <dbReference type="EMBL" id="GGX63419.1"/>
    </source>
</evidence>
<dbReference type="EMBL" id="BMXR01000008">
    <property type="protein sequence ID" value="GGX63419.1"/>
    <property type="molecule type" value="Genomic_DNA"/>
</dbReference>
<sequence length="562" mass="60702">MMNRLNTLRLASLIALLLCPALLWASIGKVVIARGDVYALDGNEQRRALQRRSDVFEGDTIVTGADGSLQIRFKDNAILALRAESQLKITEYHGTDADNDRERVLMDLLAGGFRTITGSIGKTDQDAYQVRTPNASIGIRGTHYEALIQTGSLLLGVYQGGIRIANDNGELNLGADSEFIWGRVNASGRPQGLLNPPDELNTPISPEAEGNPEPQPEDEPRAQLNEEDAEGIPLEEAFAEPVGEEPPEIPDTTDVTTTELDTGDDIQLATVDDEIEEQLESGEIITDARLTDAQIEALQTDPRYGLVVLTDSFGDAVHYGYIVDGDNGPVFVNYDTESMTELDNGYVTPDRVFKGPELTSPTSLATHDLGNTTVEWGIWNASTTDQAALYEDPTSALPTELDSNPFYYVFAEPTKIAERTGTGYFSTYECENAGGDSPCSSITITLNDTPQTVDYFDGSLNVNFDDATGTGNVYLGFGGDMYWDIGFEGNLKGSQFNADTVTSSNLNTLQNTFSGGTNGEVNGYFTGSDTNLHFIGGFGFDNQDAGAQVEGVMLMQEGAVLD</sequence>
<feature type="region of interest" description="Disordered" evidence="1">
    <location>
        <begin position="190"/>
        <end position="223"/>
    </location>
</feature>
<dbReference type="Pfam" id="PF04773">
    <property type="entry name" value="FecR"/>
    <property type="match status" value="1"/>
</dbReference>
<evidence type="ECO:0000259" key="2">
    <source>
        <dbReference type="Pfam" id="PF04773"/>
    </source>
</evidence>
<feature type="region of interest" description="Disordered" evidence="1">
    <location>
        <begin position="238"/>
        <end position="259"/>
    </location>
</feature>
<proteinExistence type="predicted"/>
<feature type="compositionally biased region" description="Low complexity" evidence="1">
    <location>
        <begin position="250"/>
        <end position="259"/>
    </location>
</feature>
<dbReference type="Gene3D" id="2.60.120.1440">
    <property type="match status" value="1"/>
</dbReference>
<gene>
    <name evidence="3" type="ORF">GCM10007392_34140</name>
</gene>
<protein>
    <recommendedName>
        <fullName evidence="2">FecR protein domain-containing protein</fullName>
    </recommendedName>
</protein>
<evidence type="ECO:0000313" key="4">
    <source>
        <dbReference type="Proteomes" id="UP000626148"/>
    </source>
</evidence>
<organism evidence="3 4">
    <name type="scientific">Saccharospirillum salsuginis</name>
    <dbReference type="NCBI Taxonomy" id="418750"/>
    <lineage>
        <taxon>Bacteria</taxon>
        <taxon>Pseudomonadati</taxon>
        <taxon>Pseudomonadota</taxon>
        <taxon>Gammaproteobacteria</taxon>
        <taxon>Oceanospirillales</taxon>
        <taxon>Saccharospirillaceae</taxon>
        <taxon>Saccharospirillum</taxon>
    </lineage>
</organism>
<accession>A0A918KH81</accession>
<comment type="caution">
    <text evidence="3">The sequence shown here is derived from an EMBL/GenBank/DDBJ whole genome shotgun (WGS) entry which is preliminary data.</text>
</comment>
<name>A0A918KH81_9GAMM</name>